<accession>A0A6J5YK62</accession>
<dbReference type="AlphaFoldDB" id="A0A6J5YK62"/>
<organism evidence="1">
    <name type="scientific">freshwater metagenome</name>
    <dbReference type="NCBI Taxonomy" id="449393"/>
    <lineage>
        <taxon>unclassified sequences</taxon>
        <taxon>metagenomes</taxon>
        <taxon>ecological metagenomes</taxon>
    </lineage>
</organism>
<protein>
    <submittedName>
        <fullName evidence="1">Unannotated protein</fullName>
    </submittedName>
</protein>
<dbReference type="Gene3D" id="3.50.50.60">
    <property type="entry name" value="FAD/NAD(P)-binding domain"/>
    <property type="match status" value="2"/>
</dbReference>
<reference evidence="1" key="1">
    <citation type="submission" date="2020-05" db="EMBL/GenBank/DDBJ databases">
        <authorList>
            <person name="Chiriac C."/>
            <person name="Salcher M."/>
            <person name="Ghai R."/>
            <person name="Kavagutti S V."/>
        </authorList>
    </citation>
    <scope>NUCLEOTIDE SEQUENCE</scope>
</reference>
<dbReference type="SUPFAM" id="SSF51905">
    <property type="entry name" value="FAD/NAD(P)-binding domain"/>
    <property type="match status" value="1"/>
</dbReference>
<dbReference type="InterPro" id="IPR036188">
    <property type="entry name" value="FAD/NAD-bd_sf"/>
</dbReference>
<evidence type="ECO:0000313" key="1">
    <source>
        <dbReference type="EMBL" id="CAB4329162.1"/>
    </source>
</evidence>
<sequence length="483" mass="53615">MIGKDRRILVIGAGPGGIISAYQFREAGYTDVKVLERDGDVGGTWQRSRYPGLSCDVMIHAYSFSFNLNPSWPRSYASQPEILEYIRDTVDMLDLWPMIHLNTGVSSATWNDDDAEWVVTTTTGETLVADIVISAQGMFGEVKWPDIAGRDSFSGELIHTGEWPHDLDITGKRVAVIGGAASAVQSIPEIAKLADTLYSFQRSPQWVLPKEEFPIPAEQIEEFRSNPEALQGYRDAIMNYIGPNAPFSNKEILGGAEWAGAVAISVIDDEKTREGLTPHVPWGCFRPLFSNDYYPAFNRPNVELITDAIERITPNGIVTADGVEREVDIIVCATGYVVDKFASRIPFTGRNGRSLDDEWVDGPEAYLGVTTTGFPNLFMLYGPNNNAGSLIQMAEYEVGYVLELLSQMDSDGIDWIDPRREAMDVYNAELQQAIAGVDVWHAGCGHYYESPSGKIVTQYPYSMYHYRDSVANPDLTPFETGRK</sequence>
<dbReference type="PRINTS" id="PR00368">
    <property type="entry name" value="FADPNR"/>
</dbReference>
<dbReference type="InterPro" id="IPR051209">
    <property type="entry name" value="FAD-bind_Monooxygenase_sf"/>
</dbReference>
<dbReference type="EMBL" id="CAESAL010000001">
    <property type="protein sequence ID" value="CAB4329162.1"/>
    <property type="molecule type" value="Genomic_DNA"/>
</dbReference>
<dbReference type="Pfam" id="PF13738">
    <property type="entry name" value="Pyr_redox_3"/>
    <property type="match status" value="1"/>
</dbReference>
<dbReference type="PRINTS" id="PR00469">
    <property type="entry name" value="PNDRDTASEII"/>
</dbReference>
<dbReference type="PANTHER" id="PTHR42877:SF4">
    <property type="entry name" value="FAD_NAD(P)-BINDING DOMAIN-CONTAINING PROTEIN-RELATED"/>
    <property type="match status" value="1"/>
</dbReference>
<name>A0A6J5YK62_9ZZZZ</name>
<proteinExistence type="predicted"/>
<dbReference type="PANTHER" id="PTHR42877">
    <property type="entry name" value="L-ORNITHINE N(5)-MONOOXYGENASE-RELATED"/>
    <property type="match status" value="1"/>
</dbReference>
<gene>
    <name evidence="1" type="ORF">UFOPK3331_00005</name>
</gene>